<sequence length="536" mass="62443">MLFFINSSFNQKNSGIEHAQLKRAALFRKYKEPFKLVFREWSPSIHRFLADVGVNEDETLVMFDYFQRTQKVVEKIIHVEDLDFGVDNLSYNKEPAQGRYIILRGQQLIARVRYFTDDSMERVNAIEYFDGFGNLYRVDFYDFRGFVSLVQWYTPDNKIGTEVWYDIDGKPVIETYNRYDANKKYIKTNWRLIEEDGTVYMFSNIEELTLHFLNRLNEEYWQDDKLNIFIMDRTHLADWALLHMERPAYTVLHLHNSHAGDAQDPMHSVMNNFYEFSLTNANGYDAVISATKKQTRDVKARFKPSTKLFTIPVGIVPDSIFEEERIPMAQRDPHSVLVTARVAPEKRIDHIIRAIGIARETVPDITLDFYGYVDHRDNDAAQKAIDAAIKEYHMEEAVHQYDYATDVAAVQKKAQIYGLASVMEGFNLSLMEAISHGMVGLTYDVNYGPNELIIDGENGYVLPYEGIQEMADKMVELFTNPKKLQEMSTRSYELAERYSEASVWRAWQKLLKDARSKTKEYHPIITAGLGDQRQKK</sequence>
<dbReference type="InterPro" id="IPR001296">
    <property type="entry name" value="Glyco_trans_1"/>
</dbReference>
<dbReference type="Gene3D" id="3.40.50.2000">
    <property type="entry name" value="Glycogen Phosphorylase B"/>
    <property type="match status" value="3"/>
</dbReference>
<dbReference type="EMBL" id="JBHSGD010000001">
    <property type="protein sequence ID" value="MFC4651393.1"/>
    <property type="molecule type" value="Genomic_DNA"/>
</dbReference>
<dbReference type="PANTHER" id="PTHR12526">
    <property type="entry name" value="GLYCOSYLTRANSFERASE"/>
    <property type="match status" value="1"/>
</dbReference>
<keyword evidence="2" id="KW-0808">Transferase</keyword>
<organism evidence="4 5">
    <name type="scientific">Lactococcus nasutitermitis</name>
    <dbReference type="NCBI Taxonomy" id="1652957"/>
    <lineage>
        <taxon>Bacteria</taxon>
        <taxon>Bacillati</taxon>
        <taxon>Bacillota</taxon>
        <taxon>Bacilli</taxon>
        <taxon>Lactobacillales</taxon>
        <taxon>Streptococcaceae</taxon>
        <taxon>Lactococcus</taxon>
    </lineage>
</organism>
<comment type="caution">
    <text evidence="4">The sequence shown here is derived from an EMBL/GenBank/DDBJ whole genome shotgun (WGS) entry which is preliminary data.</text>
</comment>
<dbReference type="Pfam" id="PF16993">
    <property type="entry name" value="Asp1"/>
    <property type="match status" value="1"/>
</dbReference>
<accession>A0ABV9JA65</accession>
<protein>
    <submittedName>
        <fullName evidence="4">Glycosyltransferase family 4 protein</fullName>
    </submittedName>
</protein>
<name>A0ABV9JA65_9LACT</name>
<dbReference type="RefSeq" id="WP_213534516.1">
    <property type="nucleotide sequence ID" value="NZ_BOVQ01000003.1"/>
</dbReference>
<evidence type="ECO:0000259" key="3">
    <source>
        <dbReference type="Pfam" id="PF00534"/>
    </source>
</evidence>
<dbReference type="Pfam" id="PF00534">
    <property type="entry name" value="Glycos_transf_1"/>
    <property type="match status" value="1"/>
</dbReference>
<reference evidence="5" key="1">
    <citation type="journal article" date="2019" name="Int. J. Syst. Evol. Microbiol.">
        <title>The Global Catalogue of Microorganisms (GCM) 10K type strain sequencing project: providing services to taxonomists for standard genome sequencing and annotation.</title>
        <authorList>
            <consortium name="The Broad Institute Genomics Platform"/>
            <consortium name="The Broad Institute Genome Sequencing Center for Infectious Disease"/>
            <person name="Wu L."/>
            <person name="Ma J."/>
        </authorList>
    </citation>
    <scope>NUCLEOTIDE SEQUENCE [LARGE SCALE GENOMIC DNA]</scope>
    <source>
        <strain evidence="5">CCUG 63287</strain>
    </source>
</reference>
<keyword evidence="1" id="KW-0328">Glycosyltransferase</keyword>
<dbReference type="SUPFAM" id="SSF53756">
    <property type="entry name" value="UDP-Glycosyltransferase/glycogen phosphorylase"/>
    <property type="match status" value="1"/>
</dbReference>
<dbReference type="PANTHER" id="PTHR12526:SF629">
    <property type="entry name" value="TEICHURONIC ACID BIOSYNTHESIS GLYCOSYLTRANSFERASE TUAH-RELATED"/>
    <property type="match status" value="1"/>
</dbReference>
<gene>
    <name evidence="4" type="ORF">ACFO26_00525</name>
</gene>
<dbReference type="Proteomes" id="UP001595987">
    <property type="component" value="Unassembled WGS sequence"/>
</dbReference>
<evidence type="ECO:0000256" key="2">
    <source>
        <dbReference type="ARBA" id="ARBA00022679"/>
    </source>
</evidence>
<proteinExistence type="predicted"/>
<keyword evidence="5" id="KW-1185">Reference proteome</keyword>
<evidence type="ECO:0000256" key="1">
    <source>
        <dbReference type="ARBA" id="ARBA00022676"/>
    </source>
</evidence>
<evidence type="ECO:0000313" key="5">
    <source>
        <dbReference type="Proteomes" id="UP001595987"/>
    </source>
</evidence>
<dbReference type="InterPro" id="IPR022372">
    <property type="entry name" value="Accessory_SS_Asp1"/>
</dbReference>
<dbReference type="CDD" id="cd04949">
    <property type="entry name" value="GT4_GtfA-like"/>
    <property type="match status" value="1"/>
</dbReference>
<feature type="domain" description="Glycosyl transferase family 1" evidence="3">
    <location>
        <begin position="331"/>
        <end position="492"/>
    </location>
</feature>
<evidence type="ECO:0000313" key="4">
    <source>
        <dbReference type="EMBL" id="MFC4651393.1"/>
    </source>
</evidence>